<comment type="caution">
    <text evidence="2">The sequence shown here is derived from an EMBL/GenBank/DDBJ whole genome shotgun (WGS) entry which is preliminary data.</text>
</comment>
<feature type="compositionally biased region" description="Polar residues" evidence="1">
    <location>
        <begin position="1"/>
        <end position="21"/>
    </location>
</feature>
<feature type="region of interest" description="Disordered" evidence="1">
    <location>
        <begin position="1"/>
        <end position="54"/>
    </location>
</feature>
<proteinExistence type="predicted"/>
<gene>
    <name evidence="2" type="ORF">E5288_WYG009958</name>
</gene>
<reference evidence="2" key="1">
    <citation type="submission" date="2019-10" db="EMBL/GenBank/DDBJ databases">
        <title>The sequence and de novo assembly of the wild yak genome.</title>
        <authorList>
            <person name="Liu Y."/>
        </authorList>
    </citation>
    <scope>NUCLEOTIDE SEQUENCE [LARGE SCALE GENOMIC DNA]</scope>
    <source>
        <strain evidence="2">WY2019</strain>
    </source>
</reference>
<dbReference type="Proteomes" id="UP000322234">
    <property type="component" value="Unassembled WGS sequence"/>
</dbReference>
<dbReference type="AlphaFoldDB" id="A0A6B0S9J9"/>
<evidence type="ECO:0000256" key="1">
    <source>
        <dbReference type="SAM" id="MobiDB-lite"/>
    </source>
</evidence>
<evidence type="ECO:0000313" key="3">
    <source>
        <dbReference type="Proteomes" id="UP000322234"/>
    </source>
</evidence>
<sequence length="102" mass="11209">MTTWRDSGSATRLEQGSSTDAGFNREDKTPLERPSCTLLEKPASGTSNKPLCHQVPGNRVLNSYDTPKDGIKPDYTCMSSGDLKTHTCQTWLQTPNCTMLLS</sequence>
<organism evidence="2 3">
    <name type="scientific">Bos mutus</name>
    <name type="common">wild yak</name>
    <dbReference type="NCBI Taxonomy" id="72004"/>
    <lineage>
        <taxon>Eukaryota</taxon>
        <taxon>Metazoa</taxon>
        <taxon>Chordata</taxon>
        <taxon>Craniata</taxon>
        <taxon>Vertebrata</taxon>
        <taxon>Euteleostomi</taxon>
        <taxon>Mammalia</taxon>
        <taxon>Eutheria</taxon>
        <taxon>Laurasiatheria</taxon>
        <taxon>Artiodactyla</taxon>
        <taxon>Ruminantia</taxon>
        <taxon>Pecora</taxon>
        <taxon>Bovidae</taxon>
        <taxon>Bovinae</taxon>
        <taxon>Bos</taxon>
    </lineage>
</organism>
<name>A0A6B0S9J9_9CETA</name>
<keyword evidence="3" id="KW-1185">Reference proteome</keyword>
<evidence type="ECO:0000313" key="2">
    <source>
        <dbReference type="EMBL" id="MXQ99022.1"/>
    </source>
</evidence>
<dbReference type="EMBL" id="VBQZ03000327">
    <property type="protein sequence ID" value="MXQ99022.1"/>
    <property type="molecule type" value="Genomic_DNA"/>
</dbReference>
<accession>A0A6B0S9J9</accession>
<protein>
    <submittedName>
        <fullName evidence="2">Uncharacterized protein</fullName>
    </submittedName>
</protein>